<gene>
    <name evidence="2" type="ORF">XD82_1462</name>
</gene>
<dbReference type="AlphaFoldDB" id="A0A101GLX1"/>
<protein>
    <recommendedName>
        <fullName evidence="1">Aminoglycoside phosphotransferase domain-containing protein</fullName>
    </recommendedName>
</protein>
<dbReference type="Proteomes" id="UP000054323">
    <property type="component" value="Unassembled WGS sequence"/>
</dbReference>
<dbReference type="InterPro" id="IPR011009">
    <property type="entry name" value="Kinase-like_dom_sf"/>
</dbReference>
<dbReference type="Pfam" id="PF01636">
    <property type="entry name" value="APH"/>
    <property type="match status" value="1"/>
</dbReference>
<dbReference type="InterPro" id="IPR002575">
    <property type="entry name" value="Aminoglycoside_PTrfase"/>
</dbReference>
<proteinExistence type="predicted"/>
<feature type="domain" description="Aminoglycoside phosphotransferase" evidence="1">
    <location>
        <begin position="80"/>
        <end position="244"/>
    </location>
</feature>
<evidence type="ECO:0000259" key="1">
    <source>
        <dbReference type="Pfam" id="PF01636"/>
    </source>
</evidence>
<dbReference type="Gene3D" id="3.90.1200.10">
    <property type="match status" value="1"/>
</dbReference>
<dbReference type="SUPFAM" id="SSF56112">
    <property type="entry name" value="Protein kinase-like (PK-like)"/>
    <property type="match status" value="1"/>
</dbReference>
<sequence length="315" mass="35591">MVQQLIVERKVGRLEAGDAFGDWLAGVFADRLAGWRGKIRVYRVEPASHVVCRYEFAGTAVSVVGKFFGEPTGAKTRYNADAAMKNEFRRLRHVSSWIRVPRALAANSRFHAVLVTEYVPGRTLRELLAARTSLYEPLTGVAHLLHRLHDGTRTSCKRERDFAYFHAMLDQNGLPAPRRERFNRLLGAWWHSPRIGPDVGCMVHGDATLSNYLFDGSTCAIDFEGARNHTHPVRDLGILAAEIKASDGSSTRAEDYIGHLLWHYSHSVEEFRRHTAALPFFMALGHLRIARLPWRAAERDWLLSEAEACLAAIHR</sequence>
<comment type="caution">
    <text evidence="2">The sequence shown here is derived from an EMBL/GenBank/DDBJ whole genome shotgun (WGS) entry which is preliminary data.</text>
</comment>
<evidence type="ECO:0000313" key="3">
    <source>
        <dbReference type="Proteomes" id="UP000054323"/>
    </source>
</evidence>
<name>A0A101GLX1_9EURY</name>
<accession>A0A101GLX1</accession>
<evidence type="ECO:0000313" key="2">
    <source>
        <dbReference type="EMBL" id="KUK60838.1"/>
    </source>
</evidence>
<dbReference type="PATRIC" id="fig|2198.4.peg.1852"/>
<dbReference type="EMBL" id="LGGD01000201">
    <property type="protein sequence ID" value="KUK60838.1"/>
    <property type="molecule type" value="Genomic_DNA"/>
</dbReference>
<reference evidence="3" key="1">
    <citation type="journal article" date="2015" name="MBio">
        <title>Genome-Resolved Metagenomic Analysis Reveals Roles for Candidate Phyla and Other Microbial Community Members in Biogeochemical Transformations in Oil Reservoirs.</title>
        <authorList>
            <person name="Hu P."/>
            <person name="Tom L."/>
            <person name="Singh A."/>
            <person name="Thomas B.C."/>
            <person name="Baker B.J."/>
            <person name="Piceno Y.M."/>
            <person name="Andersen G.L."/>
            <person name="Banfield J.F."/>
        </authorList>
    </citation>
    <scope>NUCLEOTIDE SEQUENCE [LARGE SCALE GENOMIC DNA]</scope>
</reference>
<organism evidence="2 3">
    <name type="scientific">Methanoculleus marisnigri</name>
    <dbReference type="NCBI Taxonomy" id="2198"/>
    <lineage>
        <taxon>Archaea</taxon>
        <taxon>Methanobacteriati</taxon>
        <taxon>Methanobacteriota</taxon>
        <taxon>Stenosarchaea group</taxon>
        <taxon>Methanomicrobia</taxon>
        <taxon>Methanomicrobiales</taxon>
        <taxon>Methanomicrobiaceae</taxon>
        <taxon>Methanoculleus</taxon>
    </lineage>
</organism>